<dbReference type="InterPro" id="IPR035595">
    <property type="entry name" value="UDP_glycos_trans_CS"/>
</dbReference>
<dbReference type="AlphaFoldDB" id="A0A2R4SC85"/>
<organism evidence="6">
    <name type="scientific">Camellia sinensis</name>
    <name type="common">Tea plant</name>
    <name type="synonym">Thea sinensis</name>
    <dbReference type="NCBI Taxonomy" id="4442"/>
    <lineage>
        <taxon>Eukaryota</taxon>
        <taxon>Viridiplantae</taxon>
        <taxon>Streptophyta</taxon>
        <taxon>Embryophyta</taxon>
        <taxon>Tracheophyta</taxon>
        <taxon>Spermatophyta</taxon>
        <taxon>Magnoliopsida</taxon>
        <taxon>eudicotyledons</taxon>
        <taxon>Gunneridae</taxon>
        <taxon>Pentapetalae</taxon>
        <taxon>asterids</taxon>
        <taxon>Ericales</taxon>
        <taxon>Theaceae</taxon>
        <taxon>Camellia</taxon>
    </lineage>
</organism>
<accession>A0A2R4SC85</accession>
<dbReference type="FunFam" id="3.40.50.2000:FF:000608">
    <property type="entry name" value="Os01g0598000 protein"/>
    <property type="match status" value="1"/>
</dbReference>
<evidence type="ECO:0000313" key="6">
    <source>
        <dbReference type="EMBL" id="AVZ45859.1"/>
    </source>
</evidence>
<dbReference type="PROSITE" id="PS00375">
    <property type="entry name" value="UDPGT"/>
    <property type="match status" value="1"/>
</dbReference>
<dbReference type="PANTHER" id="PTHR48047:SF81">
    <property type="entry name" value="GLYCOSYLTRANSFERASE"/>
    <property type="match status" value="1"/>
</dbReference>
<keyword evidence="4 6" id="KW-0328">Glycosyltransferase</keyword>
<dbReference type="InterPro" id="IPR002213">
    <property type="entry name" value="UDP_glucos_trans"/>
</dbReference>
<keyword evidence="3" id="KW-0284">Flavonoid biosynthesis</keyword>
<sequence>MDSEAGKVEMFFFPFVGGGHLIPMIDLARIFASHGVKATVITIPNDAVVFQNAIARDQNSGLDIHLHPLPLPPGQHLQTITSVDMSAPPFTDTSILQSPLTHLLLLHRPDCIIADSFHRWAADSIDSIGIPRLIFNGNCCFSRCCEHSIKLHAPQLNSDPFVLPGLPHRIELTRSQLSIYARSGTEFPGKPMRTELNSFGQVMNSFFELEPEYAEYFRNQMGRKAWIIGPVSLCNRNVEDKAERGQKSAIDEHSCLNWLDSKKPNSVLYVSFGSLVRMNPTQLLELAHGLEASDCSFIWAVGKIQESAGEDENWIPDGFEERMKKTNKGLIIKGWAPQLLILEHASVGGFMTHCGWNSTLEGVCAGVPMVTWPLSAEQFYNEKLVTDVLRIGIKVGSEEWASWNMERKTVVGREKVEAAVQRLMGGGEAAEMAARAKDLAEKAKRAVEEGGSSYNDVEDLIEELKSRRKTEATAADEKAQ</sequence>
<dbReference type="GO" id="GO:0035251">
    <property type="term" value="F:UDP-glucosyltransferase activity"/>
    <property type="evidence" value="ECO:0007669"/>
    <property type="project" value="TreeGrafter"/>
</dbReference>
<evidence type="ECO:0000256" key="4">
    <source>
        <dbReference type="RuleBase" id="RU003718"/>
    </source>
</evidence>
<evidence type="ECO:0000256" key="1">
    <source>
        <dbReference type="ARBA" id="ARBA00009995"/>
    </source>
</evidence>
<proteinExistence type="evidence at transcript level"/>
<protein>
    <recommendedName>
        <fullName evidence="5">Glycosyltransferase</fullName>
        <ecNumber evidence="5">2.4.1.-</ecNumber>
    </recommendedName>
</protein>
<dbReference type="CDD" id="cd03784">
    <property type="entry name" value="GT1_Gtf-like"/>
    <property type="match status" value="1"/>
</dbReference>
<dbReference type="GO" id="GO:0009813">
    <property type="term" value="P:flavonoid biosynthetic process"/>
    <property type="evidence" value="ECO:0007669"/>
    <property type="project" value="UniProtKB-KW"/>
</dbReference>
<comment type="similarity">
    <text evidence="1 4">Belongs to the UDP-glycosyltransferase family.</text>
</comment>
<evidence type="ECO:0000256" key="5">
    <source>
        <dbReference type="RuleBase" id="RU362057"/>
    </source>
</evidence>
<reference evidence="6" key="1">
    <citation type="submission" date="2017-06" db="EMBL/GenBank/DDBJ databases">
        <authorList>
            <person name="Kim H.J."/>
            <person name="Triplett B.A."/>
        </authorList>
    </citation>
    <scope>NUCLEOTIDE SEQUENCE</scope>
</reference>
<name>A0A2R4SC85_CAMSI</name>
<dbReference type="EMBL" id="MF370238">
    <property type="protein sequence ID" value="AVZ45859.1"/>
    <property type="molecule type" value="mRNA"/>
</dbReference>
<dbReference type="FunFam" id="3.40.50.2000:FF:000047">
    <property type="entry name" value="Glycosyltransferase"/>
    <property type="match status" value="1"/>
</dbReference>
<dbReference type="EC" id="2.4.1.-" evidence="5"/>
<dbReference type="Pfam" id="PF00201">
    <property type="entry name" value="UDPGT"/>
    <property type="match status" value="1"/>
</dbReference>
<dbReference type="SUPFAM" id="SSF53756">
    <property type="entry name" value="UDP-Glycosyltransferase/glycogen phosphorylase"/>
    <property type="match status" value="1"/>
</dbReference>
<dbReference type="Gene3D" id="3.40.50.2000">
    <property type="entry name" value="Glycogen Phosphorylase B"/>
    <property type="match status" value="2"/>
</dbReference>
<evidence type="ECO:0000256" key="2">
    <source>
        <dbReference type="ARBA" id="ARBA00022679"/>
    </source>
</evidence>
<evidence type="ECO:0000256" key="3">
    <source>
        <dbReference type="ARBA" id="ARBA00023241"/>
    </source>
</evidence>
<keyword evidence="2 4" id="KW-0808">Transferase</keyword>
<dbReference type="PANTHER" id="PTHR48047">
    <property type="entry name" value="GLYCOSYLTRANSFERASE"/>
    <property type="match status" value="1"/>
</dbReference>